<dbReference type="Proteomes" id="UP000294684">
    <property type="component" value="Unassembled WGS sequence"/>
</dbReference>
<proteinExistence type="predicted"/>
<feature type="domain" description="YokE-like PH" evidence="1">
    <location>
        <begin position="40"/>
        <end position="134"/>
    </location>
</feature>
<evidence type="ECO:0000313" key="2">
    <source>
        <dbReference type="EMBL" id="TDY73531.1"/>
    </source>
</evidence>
<gene>
    <name evidence="2" type="ORF">CLV96_2564</name>
</gene>
<name>A0A4V3HIW8_LEPME</name>
<dbReference type="InterPro" id="IPR039519">
    <property type="entry name" value="YokE-like_PH"/>
</dbReference>
<comment type="caution">
    <text evidence="2">The sequence shown here is derived from an EMBL/GenBank/DDBJ whole genome shotgun (WGS) entry which is preliminary data.</text>
</comment>
<organism evidence="2 3">
    <name type="scientific">Leptospira meyeri</name>
    <dbReference type="NCBI Taxonomy" id="29508"/>
    <lineage>
        <taxon>Bacteria</taxon>
        <taxon>Pseudomonadati</taxon>
        <taxon>Spirochaetota</taxon>
        <taxon>Spirochaetia</taxon>
        <taxon>Leptospirales</taxon>
        <taxon>Leptospiraceae</taxon>
        <taxon>Leptospira</taxon>
    </lineage>
</organism>
<dbReference type="Pfam" id="PF14470">
    <property type="entry name" value="bPH_3"/>
    <property type="match status" value="1"/>
</dbReference>
<sequence>MQTMNQIKTQLQGLLTNQPNINIDVLLAYNQGLTCLPEILEDEELIQGYCMGLLEYKSKKLGGGKWHVVLTNKRFYFIRKLMFRSNFESIPIELKDILKLTTKMGWFFGQIQWETKDDTIKMLQIGKKDFEFFLPCLEKIL</sequence>
<accession>A0A4V3HIW8</accession>
<dbReference type="OrthoDB" id="330495at2"/>
<dbReference type="AlphaFoldDB" id="A0A4V3HIW8"/>
<dbReference type="EMBL" id="SORO01000001">
    <property type="protein sequence ID" value="TDY73531.1"/>
    <property type="molecule type" value="Genomic_DNA"/>
</dbReference>
<reference evidence="2 3" key="1">
    <citation type="submission" date="2019-03" db="EMBL/GenBank/DDBJ databases">
        <title>Genomic Encyclopedia of Archaeal and Bacterial Type Strains, Phase II (KMG-II): from individual species to whole genera.</title>
        <authorList>
            <person name="Goeker M."/>
        </authorList>
    </citation>
    <scope>NUCLEOTIDE SEQUENCE [LARGE SCALE GENOMIC DNA]</scope>
    <source>
        <strain evidence="2 3">DSM 21537</strain>
    </source>
</reference>
<evidence type="ECO:0000313" key="3">
    <source>
        <dbReference type="Proteomes" id="UP000294684"/>
    </source>
</evidence>
<protein>
    <submittedName>
        <fullName evidence="2">PH (Pleckstrin Homology) domain-containing protein</fullName>
    </submittedName>
</protein>
<evidence type="ECO:0000259" key="1">
    <source>
        <dbReference type="Pfam" id="PF14470"/>
    </source>
</evidence>
<keyword evidence="3" id="KW-1185">Reference proteome</keyword>